<feature type="region of interest" description="Disordered" evidence="1">
    <location>
        <begin position="274"/>
        <end position="382"/>
    </location>
</feature>
<feature type="compositionally biased region" description="Acidic residues" evidence="1">
    <location>
        <begin position="600"/>
        <end position="616"/>
    </location>
</feature>
<feature type="domain" description="U1-type" evidence="2">
    <location>
        <begin position="387"/>
        <end position="421"/>
    </location>
</feature>
<feature type="compositionally biased region" description="Basic and acidic residues" evidence="1">
    <location>
        <begin position="340"/>
        <end position="349"/>
    </location>
</feature>
<dbReference type="AlphaFoldDB" id="A0A5C7HZH4"/>
<organism evidence="3 4">
    <name type="scientific">Acer yangbiense</name>
    <dbReference type="NCBI Taxonomy" id="1000413"/>
    <lineage>
        <taxon>Eukaryota</taxon>
        <taxon>Viridiplantae</taxon>
        <taxon>Streptophyta</taxon>
        <taxon>Embryophyta</taxon>
        <taxon>Tracheophyta</taxon>
        <taxon>Spermatophyta</taxon>
        <taxon>Magnoliopsida</taxon>
        <taxon>eudicotyledons</taxon>
        <taxon>Gunneridae</taxon>
        <taxon>Pentapetalae</taxon>
        <taxon>rosids</taxon>
        <taxon>malvids</taxon>
        <taxon>Sapindales</taxon>
        <taxon>Sapindaceae</taxon>
        <taxon>Hippocastanoideae</taxon>
        <taxon>Acereae</taxon>
        <taxon>Acer</taxon>
    </lineage>
</organism>
<name>A0A5C7HZH4_9ROSI</name>
<evidence type="ECO:0000259" key="2">
    <source>
        <dbReference type="SMART" id="SM00451"/>
    </source>
</evidence>
<dbReference type="InterPro" id="IPR003604">
    <property type="entry name" value="Matrin/U1-like-C_Znf_C2H2"/>
</dbReference>
<keyword evidence="4" id="KW-1185">Reference proteome</keyword>
<evidence type="ECO:0000256" key="1">
    <source>
        <dbReference type="SAM" id="MobiDB-lite"/>
    </source>
</evidence>
<feature type="region of interest" description="Disordered" evidence="1">
    <location>
        <begin position="1"/>
        <end position="43"/>
    </location>
</feature>
<comment type="caution">
    <text evidence="3">The sequence shown here is derived from an EMBL/GenBank/DDBJ whole genome shotgun (WGS) entry which is preliminary data.</text>
</comment>
<dbReference type="GO" id="GO:0008270">
    <property type="term" value="F:zinc ion binding"/>
    <property type="evidence" value="ECO:0007669"/>
    <property type="project" value="InterPro"/>
</dbReference>
<feature type="region of interest" description="Disordered" evidence="1">
    <location>
        <begin position="165"/>
        <end position="212"/>
    </location>
</feature>
<dbReference type="InterPro" id="IPR036236">
    <property type="entry name" value="Znf_C2H2_sf"/>
</dbReference>
<gene>
    <name evidence="3" type="ORF">EZV62_009607</name>
</gene>
<accession>A0A5C7HZH4</accession>
<protein>
    <recommendedName>
        <fullName evidence="2">U1-type domain-containing protein</fullName>
    </recommendedName>
</protein>
<dbReference type="Proteomes" id="UP000323000">
    <property type="component" value="Chromosome 4"/>
</dbReference>
<reference evidence="4" key="1">
    <citation type="journal article" date="2019" name="Gigascience">
        <title>De novo genome assembly of the endangered Acer yangbiense, a plant species with extremely small populations endemic to Yunnan Province, China.</title>
        <authorList>
            <person name="Yang J."/>
            <person name="Wariss H.M."/>
            <person name="Tao L."/>
            <person name="Zhang R."/>
            <person name="Yun Q."/>
            <person name="Hollingsworth P."/>
            <person name="Dao Z."/>
            <person name="Luo G."/>
            <person name="Guo H."/>
            <person name="Ma Y."/>
            <person name="Sun W."/>
        </authorList>
    </citation>
    <scope>NUCLEOTIDE SEQUENCE [LARGE SCALE GENOMIC DNA]</scope>
    <source>
        <strain evidence="4">cv. Malutang</strain>
    </source>
</reference>
<feature type="compositionally biased region" description="Basic residues" evidence="1">
    <location>
        <begin position="168"/>
        <end position="191"/>
    </location>
</feature>
<dbReference type="SUPFAM" id="SSF57667">
    <property type="entry name" value="beta-beta-alpha zinc fingers"/>
    <property type="match status" value="2"/>
</dbReference>
<dbReference type="EMBL" id="VAHF01000004">
    <property type="protein sequence ID" value="TXG62613.1"/>
    <property type="molecule type" value="Genomic_DNA"/>
</dbReference>
<dbReference type="Gene3D" id="3.30.160.60">
    <property type="entry name" value="Classic Zinc Finger"/>
    <property type="match status" value="2"/>
</dbReference>
<dbReference type="InterPro" id="IPR013087">
    <property type="entry name" value="Znf_C2H2_type"/>
</dbReference>
<feature type="compositionally biased region" description="Polar residues" evidence="1">
    <location>
        <begin position="274"/>
        <end position="288"/>
    </location>
</feature>
<feature type="compositionally biased region" description="Polar residues" evidence="1">
    <location>
        <begin position="580"/>
        <end position="589"/>
    </location>
</feature>
<dbReference type="PANTHER" id="PTHR47487:SF3">
    <property type="entry name" value="GLUTENIN, HIGH MOLECULAR WEIGHT SUBUNIT 12-LIKE"/>
    <property type="match status" value="1"/>
</dbReference>
<feature type="region of interest" description="Disordered" evidence="1">
    <location>
        <begin position="580"/>
        <end position="616"/>
    </location>
</feature>
<sequence length="616" mass="67340">MDYSAAEQQQYQQQQQQQQQYQHQQYQPEQPQSQSYDPSQYQAYYASYNNQQQYQYYPSYDYATAAASSSSYHPHQYHPESASIHPPGVPVTPDPTQSQNYENASYYPQHHQSSLSQFPGSFDAAQTSVHPPISCCAPSGVYGNIIETPELIVLWAKALWIGQSAHRGGGRKGGRPFRGGGRGHSRGRGRGGGRYGPPHGGVPNSAPLASVPGQATLTEPAQVPAAPRMAWCKICRVDCNTPEILEQHKNGKRHKKNLQTHAELQNLNKVITGQQNVQLPNPEVQTEVIQPEKVEGSGEKELTQESVPSQAPTDNDRNETELPNNSVDKVEVNTVDSAEDPQRKTRDQFVARGRGLKRKMRGGRGGKYMRTSEGSRRPVEPPKPKEVIPFICELCNVKCESQVVFNSHLVGKKHIANVKRFHGHRALYGEAGLQALYPPNLNASSSSVTPQVQQGVNDPQVLLAQLLTYVLAQAQTPGLLAAQVPGLAAAVAPVLASSQETQYQFNTQTQGPLVISEAENKIVTLEAEGQPESITSEPEVTASVSIDTSASLPQDNLVIASLEKPDDHAEQDLSAAITLNLSNQGNNPDNAALENKEQDPGSEPEVDPDEDSELEH</sequence>
<evidence type="ECO:0000313" key="4">
    <source>
        <dbReference type="Proteomes" id="UP000323000"/>
    </source>
</evidence>
<dbReference type="SMART" id="SM00451">
    <property type="entry name" value="ZnF_U1"/>
    <property type="match status" value="2"/>
</dbReference>
<feature type="compositionally biased region" description="Basic and acidic residues" evidence="1">
    <location>
        <begin position="290"/>
        <end position="303"/>
    </location>
</feature>
<proteinExistence type="predicted"/>
<feature type="compositionally biased region" description="Polar residues" evidence="1">
    <location>
        <begin position="304"/>
        <end position="313"/>
    </location>
</feature>
<dbReference type="GO" id="GO:0003676">
    <property type="term" value="F:nucleic acid binding"/>
    <property type="evidence" value="ECO:0007669"/>
    <property type="project" value="InterPro"/>
</dbReference>
<dbReference type="OrthoDB" id="434647at2759"/>
<feature type="compositionally biased region" description="Basic and acidic residues" evidence="1">
    <location>
        <begin position="373"/>
        <end position="382"/>
    </location>
</feature>
<feature type="domain" description="U1-type" evidence="2">
    <location>
        <begin position="227"/>
        <end position="261"/>
    </location>
</feature>
<dbReference type="PANTHER" id="PTHR47487">
    <property type="entry name" value="OS06G0651300 PROTEIN-RELATED"/>
    <property type="match status" value="1"/>
</dbReference>
<evidence type="ECO:0000313" key="3">
    <source>
        <dbReference type="EMBL" id="TXG62613.1"/>
    </source>
</evidence>
<feature type="compositionally biased region" description="Basic residues" evidence="1">
    <location>
        <begin position="354"/>
        <end position="364"/>
    </location>
</feature>
<dbReference type="Pfam" id="PF12874">
    <property type="entry name" value="zf-met"/>
    <property type="match status" value="2"/>
</dbReference>
<feature type="region of interest" description="Disordered" evidence="1">
    <location>
        <begin position="71"/>
        <end position="96"/>
    </location>
</feature>